<comment type="caution">
    <text evidence="2">The sequence shown here is derived from an EMBL/GenBank/DDBJ whole genome shotgun (WGS) entry which is preliminary data.</text>
</comment>
<dbReference type="EMBL" id="QSBI01000010">
    <property type="protein sequence ID" value="RGX10396.1"/>
    <property type="molecule type" value="Genomic_DNA"/>
</dbReference>
<dbReference type="EMBL" id="JAQNWR010000002">
    <property type="protein sequence ID" value="MDC2406876.1"/>
    <property type="molecule type" value="Genomic_DNA"/>
</dbReference>
<dbReference type="EMBL" id="QRJR01000007">
    <property type="protein sequence ID" value="RHH47309.1"/>
    <property type="molecule type" value="Genomic_DNA"/>
</dbReference>
<evidence type="ECO:0000313" key="3">
    <source>
        <dbReference type="EMBL" id="KAA4626633.1"/>
    </source>
</evidence>
<dbReference type="AlphaFoldDB" id="A0A139KWY9"/>
<proteinExistence type="predicted"/>
<evidence type="ECO:0000313" key="9">
    <source>
        <dbReference type="Proteomes" id="UP000365824"/>
    </source>
</evidence>
<evidence type="ECO:0000256" key="1">
    <source>
        <dbReference type="SAM" id="MobiDB-lite"/>
    </source>
</evidence>
<evidence type="ECO:0000313" key="5">
    <source>
        <dbReference type="EMBL" id="RGX10396.1"/>
    </source>
</evidence>
<reference evidence="7 8" key="1">
    <citation type="submission" date="2018-08" db="EMBL/GenBank/DDBJ databases">
        <title>A genome reference for cultivated species of the human gut microbiota.</title>
        <authorList>
            <person name="Zou Y."/>
            <person name="Xue W."/>
            <person name="Luo G."/>
        </authorList>
    </citation>
    <scope>NUCLEOTIDE SEQUENCE [LARGE SCALE GENOMIC DNA]</scope>
    <source>
        <strain evidence="5 8">AF04-46</strain>
        <strain evidence="6 7">AM17-48</strain>
    </source>
</reference>
<evidence type="ECO:0000313" key="4">
    <source>
        <dbReference type="EMBL" id="MDC2406876.1"/>
    </source>
</evidence>
<evidence type="ECO:0000313" key="2">
    <source>
        <dbReference type="EMBL" id="KAA3920981.1"/>
    </source>
</evidence>
<name>A0A139KWY9_BACOV</name>
<organism evidence="2 9">
    <name type="scientific">Bacteroides ovatus</name>
    <dbReference type="NCBI Taxonomy" id="28116"/>
    <lineage>
        <taxon>Bacteria</taxon>
        <taxon>Pseudomonadati</taxon>
        <taxon>Bacteroidota</taxon>
        <taxon>Bacteroidia</taxon>
        <taxon>Bacteroidales</taxon>
        <taxon>Bacteroidaceae</taxon>
        <taxon>Bacteroides</taxon>
    </lineage>
</organism>
<reference evidence="9 10" key="2">
    <citation type="journal article" date="2019" name="Nat. Med.">
        <title>A library of human gut bacterial isolates paired with longitudinal multiomics data enables mechanistic microbiome research.</title>
        <authorList>
            <person name="Poyet M."/>
            <person name="Groussin M."/>
            <person name="Gibbons S.M."/>
            <person name="Avila-Pacheco J."/>
            <person name="Jiang X."/>
            <person name="Kearney S.M."/>
            <person name="Perrotta A.R."/>
            <person name="Berdy B."/>
            <person name="Zhao S."/>
            <person name="Lieberman T.D."/>
            <person name="Swanson P.K."/>
            <person name="Smith M."/>
            <person name="Roesemann S."/>
            <person name="Alexander J.E."/>
            <person name="Rich S.A."/>
            <person name="Livny J."/>
            <person name="Vlamakis H."/>
            <person name="Clish C."/>
            <person name="Bullock K."/>
            <person name="Deik A."/>
            <person name="Scott J."/>
            <person name="Pierce K.A."/>
            <person name="Xavier R.J."/>
            <person name="Alm E.J."/>
        </authorList>
    </citation>
    <scope>NUCLEOTIDE SEQUENCE [LARGE SCALE GENOMIC DNA]</scope>
    <source>
        <strain evidence="3 10">BIOML-A15</strain>
        <strain evidence="2 9">BIOML-A160</strain>
    </source>
</reference>
<feature type="compositionally biased region" description="Basic and acidic residues" evidence="1">
    <location>
        <begin position="462"/>
        <end position="481"/>
    </location>
</feature>
<dbReference type="Proteomes" id="UP001214017">
    <property type="component" value="Unassembled WGS sequence"/>
</dbReference>
<evidence type="ECO:0000313" key="10">
    <source>
        <dbReference type="Proteomes" id="UP000424805"/>
    </source>
</evidence>
<dbReference type="Pfam" id="PF04860">
    <property type="entry name" value="Phage_portal"/>
    <property type="match status" value="1"/>
</dbReference>
<dbReference type="EMBL" id="VWFP01000011">
    <property type="protein sequence ID" value="KAA4626633.1"/>
    <property type="molecule type" value="Genomic_DNA"/>
</dbReference>
<dbReference type="RefSeq" id="WP_008017300.1">
    <property type="nucleotide sequence ID" value="NZ_BAABYV010000001.1"/>
</dbReference>
<dbReference type="EMBL" id="VWLB01000093">
    <property type="protein sequence ID" value="KAA3920981.1"/>
    <property type="molecule type" value="Genomic_DNA"/>
</dbReference>
<evidence type="ECO:0000313" key="7">
    <source>
        <dbReference type="Proteomes" id="UP000283329"/>
    </source>
</evidence>
<evidence type="ECO:0000313" key="8">
    <source>
        <dbReference type="Proteomes" id="UP000286031"/>
    </source>
</evidence>
<dbReference type="InterPro" id="IPR006944">
    <property type="entry name" value="Phage/GTA_portal"/>
</dbReference>
<dbReference type="Proteomes" id="UP000283329">
    <property type="component" value="Unassembled WGS sequence"/>
</dbReference>
<evidence type="ECO:0000313" key="6">
    <source>
        <dbReference type="EMBL" id="RHH47309.1"/>
    </source>
</evidence>
<sequence>MNIFFDNLFGKKSKTKGEVEIVTSSENKDIDTQSGKAEKWSVAYIEDLTSPIVAGSNYLTLFSTIPEVFFPIDYIASRIAGANFQLKKTKDDSIVWANKRMNGILSRPNCLMRWKELIYQHHIYKLCTGNSFIRAAMPDVFSTAEKWRYCDNYWVLPSDKTIVEPVYGNMPLFGIAQTEDIIRSYRLEYGWNGSLEIPPYQIWHDRDGSAEFYSGAMFLKSKSRLASQNKPMSNLIAVYEARNVIYVKRGGLGFIVSKKTDATGSIALTDDEKEQLLKQNFEKYGVRKGQVPYGISDADIDFVRTNLSIAELQPFEETLADAINIAGAYGIPAVLVPRKDQSTFSNQATAEKSVYCSTVIPMAKQFCKDFTAFLGLEGGGYYLDCDFSDVDCLQEGLKESEDVKTNINKRCREQFSCGLITLNDWRAQIGESMIENPLFDKLKFDMSDEELDKVNRVFNTKSGDEKDGRENQKPSVQDKGK</sequence>
<protein>
    <submittedName>
        <fullName evidence="2">Phage portal protein</fullName>
    </submittedName>
</protein>
<dbReference type="STRING" id="28116.Bovatus_00415"/>
<dbReference type="Proteomes" id="UP000286031">
    <property type="component" value="Unassembled WGS sequence"/>
</dbReference>
<feature type="region of interest" description="Disordered" evidence="1">
    <location>
        <begin position="457"/>
        <end position="481"/>
    </location>
</feature>
<dbReference type="Proteomes" id="UP000365824">
    <property type="component" value="Unassembled WGS sequence"/>
</dbReference>
<gene>
    <name evidence="6" type="ORF">DW206_10170</name>
    <name evidence="5" type="ORF">DWV35_09830</name>
    <name evidence="3" type="ORF">F3B90_12110</name>
    <name evidence="2" type="ORF">F3F25_28300</name>
    <name evidence="4" type="ORF">PO240_03205</name>
</gene>
<dbReference type="Proteomes" id="UP000424805">
    <property type="component" value="Unassembled WGS sequence"/>
</dbReference>
<reference evidence="4" key="3">
    <citation type="submission" date="2022-10" db="EMBL/GenBank/DDBJ databases">
        <title>Human gut microbiome strain richness.</title>
        <authorList>
            <person name="Chen-Liaw A."/>
        </authorList>
    </citation>
    <scope>NUCLEOTIDE SEQUENCE</scope>
    <source>
        <strain evidence="4">F7_m1001271B151109d0_201107</strain>
    </source>
</reference>
<accession>A0A139KWY9</accession>